<protein>
    <submittedName>
        <fullName evidence="7">NTE family protein</fullName>
    </submittedName>
</protein>
<proteinExistence type="predicted"/>
<keyword evidence="2 4" id="KW-0442">Lipid degradation</keyword>
<feature type="chain" id="PRO_5045934626" evidence="5">
    <location>
        <begin position="18"/>
        <end position="310"/>
    </location>
</feature>
<evidence type="ECO:0000256" key="3">
    <source>
        <dbReference type="ARBA" id="ARBA00023098"/>
    </source>
</evidence>
<evidence type="ECO:0000256" key="4">
    <source>
        <dbReference type="PROSITE-ProRule" id="PRU01161"/>
    </source>
</evidence>
<comment type="caution">
    <text evidence="7">The sequence shown here is derived from an EMBL/GenBank/DDBJ whole genome shotgun (WGS) entry which is preliminary data.</text>
</comment>
<evidence type="ECO:0000256" key="5">
    <source>
        <dbReference type="SAM" id="SignalP"/>
    </source>
</evidence>
<dbReference type="PANTHER" id="PTHR14226:SF29">
    <property type="entry name" value="NEUROPATHY TARGET ESTERASE SWS"/>
    <property type="match status" value="1"/>
</dbReference>
<feature type="active site" description="Proton acceptor" evidence="4">
    <location>
        <position position="222"/>
    </location>
</feature>
<dbReference type="EMBL" id="QUMU01000004">
    <property type="protein sequence ID" value="REG32999.1"/>
    <property type="molecule type" value="Genomic_DNA"/>
</dbReference>
<keyword evidence="5" id="KW-0732">Signal</keyword>
<feature type="active site" description="Nucleophile" evidence="4">
    <location>
        <position position="73"/>
    </location>
</feature>
<dbReference type="SUPFAM" id="SSF52151">
    <property type="entry name" value="FabD/lysophospholipase-like"/>
    <property type="match status" value="1"/>
</dbReference>
<sequence length="310" mass="32769">MVRLLCLMLAVSQMACATASTHASSRAPQADPLPPRRTCVVLSVGGTAGLAHLGALDELRRQGVIADCVVGNSMGALVGSLYATDPGANSRLRYLKLLKAYVKQTKDEALNRGATGAALGIGTGLLLGGPLGWLALLGGALGASSTEEVSHERLQQVLDAFYHHANVEQVPIPFVTFHQKRHGQGLRLVKVSQGNLAEAVMGSTSNPFIFPDIDPRDAPRLDPGTDRVSAVPVQDACDAFPDSRLIVINVTGRSAFYARDISCEVLELRVELEYEPSADALAGYGEEFEIVYQAGVEAVEAGAALLEPAR</sequence>
<evidence type="ECO:0000313" key="8">
    <source>
        <dbReference type="Proteomes" id="UP000256345"/>
    </source>
</evidence>
<evidence type="ECO:0000256" key="2">
    <source>
        <dbReference type="ARBA" id="ARBA00022963"/>
    </source>
</evidence>
<dbReference type="Pfam" id="PF01734">
    <property type="entry name" value="Patatin"/>
    <property type="match status" value="1"/>
</dbReference>
<dbReference type="Proteomes" id="UP000256345">
    <property type="component" value="Unassembled WGS sequence"/>
</dbReference>
<name>A0ABX9K483_9BACT</name>
<feature type="signal peptide" evidence="5">
    <location>
        <begin position="1"/>
        <end position="17"/>
    </location>
</feature>
<dbReference type="InterPro" id="IPR050301">
    <property type="entry name" value="NTE"/>
</dbReference>
<accession>A0ABX9K483</accession>
<comment type="caution">
    <text evidence="4">Lacks conserved residue(s) required for the propagation of feature annotation.</text>
</comment>
<keyword evidence="1 4" id="KW-0378">Hydrolase</keyword>
<dbReference type="PANTHER" id="PTHR14226">
    <property type="entry name" value="NEUROPATHY TARGET ESTERASE/SWISS CHEESE D.MELANOGASTER"/>
    <property type="match status" value="1"/>
</dbReference>
<feature type="short sequence motif" description="GXSXG" evidence="4">
    <location>
        <begin position="71"/>
        <end position="75"/>
    </location>
</feature>
<evidence type="ECO:0000313" key="7">
    <source>
        <dbReference type="EMBL" id="REG32999.1"/>
    </source>
</evidence>
<feature type="domain" description="PNPLA" evidence="6">
    <location>
        <begin position="40"/>
        <end position="237"/>
    </location>
</feature>
<reference evidence="7 8" key="1">
    <citation type="submission" date="2018-08" db="EMBL/GenBank/DDBJ databases">
        <title>Genomic Encyclopedia of Archaeal and Bacterial Type Strains, Phase II (KMG-II): from individual species to whole genera.</title>
        <authorList>
            <person name="Goeker M."/>
        </authorList>
    </citation>
    <scope>NUCLEOTIDE SEQUENCE [LARGE SCALE GENOMIC DNA]</scope>
    <source>
        <strain evidence="7 8">DSM 2261</strain>
    </source>
</reference>
<keyword evidence="8" id="KW-1185">Reference proteome</keyword>
<dbReference type="InterPro" id="IPR016035">
    <property type="entry name" value="Acyl_Trfase/lysoPLipase"/>
</dbReference>
<dbReference type="InterPro" id="IPR002641">
    <property type="entry name" value="PNPLA_dom"/>
</dbReference>
<dbReference type="PROSITE" id="PS51635">
    <property type="entry name" value="PNPLA"/>
    <property type="match status" value="1"/>
</dbReference>
<organism evidence="7 8">
    <name type="scientific">Archangium gephyra</name>
    <dbReference type="NCBI Taxonomy" id="48"/>
    <lineage>
        <taxon>Bacteria</taxon>
        <taxon>Pseudomonadati</taxon>
        <taxon>Myxococcota</taxon>
        <taxon>Myxococcia</taxon>
        <taxon>Myxococcales</taxon>
        <taxon>Cystobacterineae</taxon>
        <taxon>Archangiaceae</taxon>
        <taxon>Archangium</taxon>
    </lineage>
</organism>
<gene>
    <name evidence="7" type="ORF">ATI61_104289</name>
</gene>
<keyword evidence="3 4" id="KW-0443">Lipid metabolism</keyword>
<dbReference type="Gene3D" id="3.40.1090.10">
    <property type="entry name" value="Cytosolic phospholipase A2 catalytic domain"/>
    <property type="match status" value="1"/>
</dbReference>
<evidence type="ECO:0000259" key="6">
    <source>
        <dbReference type="PROSITE" id="PS51635"/>
    </source>
</evidence>
<evidence type="ECO:0000256" key="1">
    <source>
        <dbReference type="ARBA" id="ARBA00022801"/>
    </source>
</evidence>